<feature type="compositionally biased region" description="Basic and acidic residues" evidence="1">
    <location>
        <begin position="171"/>
        <end position="186"/>
    </location>
</feature>
<dbReference type="Gene3D" id="1.10.720.30">
    <property type="entry name" value="SAP domain"/>
    <property type="match status" value="1"/>
</dbReference>
<dbReference type="InterPro" id="IPR036361">
    <property type="entry name" value="SAP_dom_sf"/>
</dbReference>
<sequence>APKALSSGDASELHQLLLRINDLKVAELRAELEKRGARLKGNLKKADLTTKLRQIITQLLEDENVVSDEVKNDWWAQKILSKESAANEDTEEEKTAEANQESIDPIVDSNSVVCEDNTTNESNDIVMIENDNQSKEGEQMVIDLGDDKTTDSEIQTNGTAEKSTQNGTAKRKNDSQSPKDAKKAKNGDVVQEVIPTKVTDGCVYVKGGENLTVITLHEALNHQRYDQFEVSL</sequence>
<organism evidence="3">
    <name type="scientific">Oppiella nova</name>
    <dbReference type="NCBI Taxonomy" id="334625"/>
    <lineage>
        <taxon>Eukaryota</taxon>
        <taxon>Metazoa</taxon>
        <taxon>Ecdysozoa</taxon>
        <taxon>Arthropoda</taxon>
        <taxon>Chelicerata</taxon>
        <taxon>Arachnida</taxon>
        <taxon>Acari</taxon>
        <taxon>Acariformes</taxon>
        <taxon>Sarcoptiformes</taxon>
        <taxon>Oribatida</taxon>
        <taxon>Brachypylina</taxon>
        <taxon>Oppioidea</taxon>
        <taxon>Oppiidae</taxon>
        <taxon>Oppiella</taxon>
    </lineage>
</organism>
<feature type="domain" description="SAP" evidence="2">
    <location>
        <begin position="20"/>
        <end position="56"/>
    </location>
</feature>
<feature type="region of interest" description="Disordered" evidence="1">
    <location>
        <begin position="147"/>
        <end position="188"/>
    </location>
</feature>
<evidence type="ECO:0000313" key="3">
    <source>
        <dbReference type="EMBL" id="CAD7665358.1"/>
    </source>
</evidence>
<protein>
    <recommendedName>
        <fullName evidence="2">SAP domain-containing protein</fullName>
    </recommendedName>
</protein>
<gene>
    <name evidence="3" type="ORF">ONB1V03_LOCUS21915</name>
</gene>
<dbReference type="SMART" id="SM00513">
    <property type="entry name" value="SAP"/>
    <property type="match status" value="1"/>
</dbReference>
<name>A0A7R9MSH3_9ACAR</name>
<evidence type="ECO:0000313" key="4">
    <source>
        <dbReference type="Proteomes" id="UP000728032"/>
    </source>
</evidence>
<dbReference type="EMBL" id="CAJPVJ010045467">
    <property type="protein sequence ID" value="CAG2182494.1"/>
    <property type="molecule type" value="Genomic_DNA"/>
</dbReference>
<evidence type="ECO:0000259" key="2">
    <source>
        <dbReference type="SMART" id="SM00513"/>
    </source>
</evidence>
<keyword evidence="4" id="KW-1185">Reference proteome</keyword>
<dbReference type="EMBL" id="OC960292">
    <property type="protein sequence ID" value="CAD7665358.1"/>
    <property type="molecule type" value="Genomic_DNA"/>
</dbReference>
<proteinExistence type="predicted"/>
<accession>A0A7R9MSH3</accession>
<dbReference type="Pfam" id="PF02037">
    <property type="entry name" value="SAP"/>
    <property type="match status" value="1"/>
</dbReference>
<evidence type="ECO:0000256" key="1">
    <source>
        <dbReference type="SAM" id="MobiDB-lite"/>
    </source>
</evidence>
<feature type="non-terminal residue" evidence="3">
    <location>
        <position position="1"/>
    </location>
</feature>
<feature type="non-terminal residue" evidence="3">
    <location>
        <position position="232"/>
    </location>
</feature>
<dbReference type="InterPro" id="IPR003034">
    <property type="entry name" value="SAP_dom"/>
</dbReference>
<feature type="region of interest" description="Disordered" evidence="1">
    <location>
        <begin position="83"/>
        <end position="105"/>
    </location>
</feature>
<dbReference type="Proteomes" id="UP000728032">
    <property type="component" value="Unassembled WGS sequence"/>
</dbReference>
<dbReference type="AlphaFoldDB" id="A0A7R9MSH3"/>
<feature type="compositionally biased region" description="Polar residues" evidence="1">
    <location>
        <begin position="152"/>
        <end position="168"/>
    </location>
</feature>
<reference evidence="3" key="1">
    <citation type="submission" date="2020-11" db="EMBL/GenBank/DDBJ databases">
        <authorList>
            <person name="Tran Van P."/>
        </authorList>
    </citation>
    <scope>NUCLEOTIDE SEQUENCE</scope>
</reference>